<dbReference type="InterPro" id="IPR000073">
    <property type="entry name" value="AB_hydrolase_1"/>
</dbReference>
<comment type="caution">
    <text evidence="2">The sequence shown here is derived from an EMBL/GenBank/DDBJ whole genome shotgun (WGS) entry which is preliminary data.</text>
</comment>
<dbReference type="Pfam" id="PF00561">
    <property type="entry name" value="Abhydrolase_1"/>
    <property type="match status" value="1"/>
</dbReference>
<dbReference type="GeneID" id="92503263"/>
<dbReference type="PANTHER" id="PTHR43798">
    <property type="entry name" value="MONOACYLGLYCEROL LIPASE"/>
    <property type="match status" value="1"/>
</dbReference>
<dbReference type="HOGENOM" id="CLU_020336_37_0_5"/>
<dbReference type="EMBL" id="AATQ01000001">
    <property type="protein sequence ID" value="EAU48388.1"/>
    <property type="molecule type" value="Genomic_DNA"/>
</dbReference>
<dbReference type="AlphaFoldDB" id="Q0FX14"/>
<dbReference type="ESTHER" id="9rhob-q0fx14">
    <property type="family name" value="6_AlphaBeta_hydrolase"/>
</dbReference>
<gene>
    <name evidence="2" type="ORF">R2601_02408</name>
</gene>
<sequence>MIRRGFVDVAGGQVHYRAAGPEDAPVVVLIHASPGSSSGLVPLMEALAARGRRVIAPDTMGNGDSAGDMPDVPEIDFFADRLAEALDGLGIAQCDLYGTHTGGSIAAALSIARPARVRRLVLDGIGLYSDEMQAEILDRYAPALEADLHGGHLNWIWHFVRDTYMFWPWYATDAVHARKIGLPPPDVLHEKVIDVAKAYRTYHLSYRAAFRFDKRAEFPRITRPTLAACGEGDMLLQWHAEYAALIPEAEARVIPSVTARPDEAAAALLRFLDA</sequence>
<organism evidence="2 3">
    <name type="scientific">Salipiger bermudensis (strain DSM 26914 / JCM 13377 / KCTC 12554 / HTCC2601)</name>
    <name type="common">Pelagibaca bermudensis</name>
    <dbReference type="NCBI Taxonomy" id="314265"/>
    <lineage>
        <taxon>Bacteria</taxon>
        <taxon>Pseudomonadati</taxon>
        <taxon>Pseudomonadota</taxon>
        <taxon>Alphaproteobacteria</taxon>
        <taxon>Rhodobacterales</taxon>
        <taxon>Roseobacteraceae</taxon>
        <taxon>Salipiger</taxon>
    </lineage>
</organism>
<keyword evidence="3" id="KW-1185">Reference proteome</keyword>
<dbReference type="Proteomes" id="UP000006230">
    <property type="component" value="Unassembled WGS sequence"/>
</dbReference>
<evidence type="ECO:0000313" key="3">
    <source>
        <dbReference type="Proteomes" id="UP000006230"/>
    </source>
</evidence>
<evidence type="ECO:0000313" key="2">
    <source>
        <dbReference type="EMBL" id="EAU48388.1"/>
    </source>
</evidence>
<name>Q0FX14_SALBH</name>
<dbReference type="STRING" id="314265.R2601_02408"/>
<accession>Q0FX14</accession>
<dbReference type="eggNOG" id="COG0596">
    <property type="taxonomic scope" value="Bacteria"/>
</dbReference>
<proteinExistence type="predicted"/>
<dbReference type="InterPro" id="IPR050266">
    <property type="entry name" value="AB_hydrolase_sf"/>
</dbReference>
<dbReference type="GO" id="GO:0016020">
    <property type="term" value="C:membrane"/>
    <property type="evidence" value="ECO:0007669"/>
    <property type="project" value="TreeGrafter"/>
</dbReference>
<dbReference type="PRINTS" id="PR00111">
    <property type="entry name" value="ABHYDROLASE"/>
</dbReference>
<reference evidence="2 3" key="1">
    <citation type="journal article" date="2010" name="J. Bacteriol.">
        <title>Genome sequences of Pelagibaca bermudensis HTCC2601T and Maritimibacter alkaliphilus HTCC2654T, the type strains of two marine Roseobacter genera.</title>
        <authorList>
            <person name="Thrash J.C."/>
            <person name="Cho J.C."/>
            <person name="Ferriera S."/>
            <person name="Johnson J."/>
            <person name="Vergin K.L."/>
            <person name="Giovannoni S.J."/>
        </authorList>
    </citation>
    <scope>NUCLEOTIDE SEQUENCE [LARGE SCALE GENOMIC DNA]</scope>
    <source>
        <strain evidence="3">DSM 26914 / JCM 13377 / KCTC 12554 / HTCC2601</strain>
    </source>
</reference>
<dbReference type="SUPFAM" id="SSF53474">
    <property type="entry name" value="alpha/beta-Hydrolases"/>
    <property type="match status" value="1"/>
</dbReference>
<protein>
    <submittedName>
        <fullName evidence="2">Alpha/beta hydrolase fold-1 protein</fullName>
    </submittedName>
</protein>
<keyword evidence="2" id="KW-0378">Hydrolase</keyword>
<evidence type="ECO:0000259" key="1">
    <source>
        <dbReference type="Pfam" id="PF00561"/>
    </source>
</evidence>
<dbReference type="InterPro" id="IPR029058">
    <property type="entry name" value="AB_hydrolase_fold"/>
</dbReference>
<dbReference type="RefSeq" id="WP_007801767.1">
    <property type="nucleotide sequence ID" value="NZ_DS022277.1"/>
</dbReference>
<dbReference type="Gene3D" id="3.40.50.1820">
    <property type="entry name" value="alpha/beta hydrolase"/>
    <property type="match status" value="1"/>
</dbReference>
<dbReference type="GO" id="GO:0016787">
    <property type="term" value="F:hydrolase activity"/>
    <property type="evidence" value="ECO:0007669"/>
    <property type="project" value="UniProtKB-KW"/>
</dbReference>
<feature type="domain" description="AB hydrolase-1" evidence="1">
    <location>
        <begin position="25"/>
        <end position="129"/>
    </location>
</feature>
<dbReference type="PANTHER" id="PTHR43798:SF33">
    <property type="entry name" value="HYDROLASE, PUTATIVE (AFU_ORTHOLOGUE AFUA_2G14860)-RELATED"/>
    <property type="match status" value="1"/>
</dbReference>